<feature type="domain" description="Cell envelope-related transcriptional attenuator" evidence="4">
    <location>
        <begin position="86"/>
        <end position="232"/>
    </location>
</feature>
<evidence type="ECO:0000259" key="4">
    <source>
        <dbReference type="Pfam" id="PF03816"/>
    </source>
</evidence>
<dbReference type="PANTHER" id="PTHR33392:SF6">
    <property type="entry name" value="POLYISOPRENYL-TEICHOIC ACID--PEPTIDOGLYCAN TEICHOIC ACID TRANSFERASE TAGU"/>
    <property type="match status" value="1"/>
</dbReference>
<dbReference type="RefSeq" id="WP_057803969.1">
    <property type="nucleotide sequence ID" value="NZ_JQBX01000019.1"/>
</dbReference>
<comment type="similarity">
    <text evidence="1">Belongs to the LytR/CpsA/Psr (LCP) family.</text>
</comment>
<accession>A0A0R2KUT3</accession>
<keyword evidence="3" id="KW-0812">Transmembrane</keyword>
<dbReference type="EMBL" id="JQBX01000019">
    <property type="protein sequence ID" value="KRN93249.1"/>
    <property type="molecule type" value="Genomic_DNA"/>
</dbReference>
<dbReference type="InterPro" id="IPR050922">
    <property type="entry name" value="LytR/CpsA/Psr_CW_biosynth"/>
</dbReference>
<proteinExistence type="inferred from homology"/>
<organism evidence="5 6">
    <name type="scientific">Pediococcus stilesii</name>
    <dbReference type="NCBI Taxonomy" id="331679"/>
    <lineage>
        <taxon>Bacteria</taxon>
        <taxon>Bacillati</taxon>
        <taxon>Bacillota</taxon>
        <taxon>Bacilli</taxon>
        <taxon>Lactobacillales</taxon>
        <taxon>Lactobacillaceae</taxon>
        <taxon>Pediococcus</taxon>
    </lineage>
</organism>
<protein>
    <submittedName>
        <fullName evidence="5">Transcriptional regulator</fullName>
    </submittedName>
</protein>
<dbReference type="AlphaFoldDB" id="A0A0R2KUT3"/>
<dbReference type="InterPro" id="IPR004474">
    <property type="entry name" value="LytR_CpsA_psr"/>
</dbReference>
<dbReference type="PANTHER" id="PTHR33392">
    <property type="entry name" value="POLYISOPRENYL-TEICHOIC ACID--PEPTIDOGLYCAN TEICHOIC ACID TRANSFERASE TAGU"/>
    <property type="match status" value="1"/>
</dbReference>
<dbReference type="Pfam" id="PF03816">
    <property type="entry name" value="LytR_cpsA_psr"/>
    <property type="match status" value="1"/>
</dbReference>
<reference evidence="5 6" key="1">
    <citation type="journal article" date="2015" name="Genome Announc.">
        <title>Expanding the biotechnology potential of lactobacilli through comparative genomics of 213 strains and associated genera.</title>
        <authorList>
            <person name="Sun Z."/>
            <person name="Harris H.M."/>
            <person name="McCann A."/>
            <person name="Guo C."/>
            <person name="Argimon S."/>
            <person name="Zhang W."/>
            <person name="Yang X."/>
            <person name="Jeffery I.B."/>
            <person name="Cooney J.C."/>
            <person name="Kagawa T.F."/>
            <person name="Liu W."/>
            <person name="Song Y."/>
            <person name="Salvetti E."/>
            <person name="Wrobel A."/>
            <person name="Rasinkangas P."/>
            <person name="Parkhill J."/>
            <person name="Rea M.C."/>
            <person name="O'Sullivan O."/>
            <person name="Ritari J."/>
            <person name="Douillard F.P."/>
            <person name="Paul Ross R."/>
            <person name="Yang R."/>
            <person name="Briner A.E."/>
            <person name="Felis G.E."/>
            <person name="de Vos W.M."/>
            <person name="Barrangou R."/>
            <person name="Klaenhammer T.R."/>
            <person name="Caufield P.W."/>
            <person name="Cui Y."/>
            <person name="Zhang H."/>
            <person name="O'Toole P.W."/>
        </authorList>
    </citation>
    <scope>NUCLEOTIDE SEQUENCE [LARGE SCALE GENOMIC DNA]</scope>
    <source>
        <strain evidence="5 6">DSM 18001</strain>
    </source>
</reference>
<keyword evidence="3" id="KW-1133">Transmembrane helix</keyword>
<dbReference type="NCBIfam" id="TIGR00350">
    <property type="entry name" value="lytR_cpsA_psr"/>
    <property type="match status" value="1"/>
</dbReference>
<dbReference type="Proteomes" id="UP000051859">
    <property type="component" value="Unassembled WGS sequence"/>
</dbReference>
<feature type="region of interest" description="Disordered" evidence="2">
    <location>
        <begin position="323"/>
        <end position="343"/>
    </location>
</feature>
<dbReference type="STRING" id="331679.IV81_GL000667"/>
<dbReference type="Gene3D" id="3.40.630.190">
    <property type="entry name" value="LCP protein"/>
    <property type="match status" value="1"/>
</dbReference>
<evidence type="ECO:0000313" key="6">
    <source>
        <dbReference type="Proteomes" id="UP000051859"/>
    </source>
</evidence>
<gene>
    <name evidence="5" type="ORF">IV81_GL000667</name>
</gene>
<sequence>MRREREKKSHTVRNTILIILAVVLLGGIVYGVRKYQNIKNAVDSTYSSAGIKKERNTSSQLSGKKPISILLMGTDTGALGRSYKGRTDSMMVVTLNPKTNRTTITSIPRDLGITIPGFESESPSKINAAYSFGRAGTAIRAVQSTFNIPIDFYVLVNMGGMQKVVDEAGGVDITPTLSFTYDGYTFEKGVKTHMNGKKALAYSRMRYDDPQNDYGRQTRQRQVLTAIINKSSSISALLNKNFIDSISSETQTDFTFDNLVALAKNYRSATKSIDETHAQGTGQTVNGQSMEIVSKTELQRVTNFVRSALSLSRADTGTAALSASSASNANNSNVEEANINAGN</sequence>
<evidence type="ECO:0000256" key="3">
    <source>
        <dbReference type="SAM" id="Phobius"/>
    </source>
</evidence>
<evidence type="ECO:0000256" key="1">
    <source>
        <dbReference type="ARBA" id="ARBA00006068"/>
    </source>
</evidence>
<feature type="transmembrane region" description="Helical" evidence="3">
    <location>
        <begin position="12"/>
        <end position="32"/>
    </location>
</feature>
<keyword evidence="3" id="KW-0472">Membrane</keyword>
<keyword evidence="6" id="KW-1185">Reference proteome</keyword>
<name>A0A0R2KUT3_9LACO</name>
<evidence type="ECO:0000256" key="2">
    <source>
        <dbReference type="SAM" id="MobiDB-lite"/>
    </source>
</evidence>
<evidence type="ECO:0000313" key="5">
    <source>
        <dbReference type="EMBL" id="KRN93249.1"/>
    </source>
</evidence>
<dbReference type="PATRIC" id="fig|331679.3.peg.674"/>
<comment type="caution">
    <text evidence="5">The sequence shown here is derived from an EMBL/GenBank/DDBJ whole genome shotgun (WGS) entry which is preliminary data.</text>
</comment>